<proteinExistence type="predicted"/>
<dbReference type="Proteomes" id="UP001551584">
    <property type="component" value="Unassembled WGS sequence"/>
</dbReference>
<organism evidence="1 2">
    <name type="scientific">Streptomyces chilikensis</name>
    <dbReference type="NCBI Taxonomy" id="1194079"/>
    <lineage>
        <taxon>Bacteria</taxon>
        <taxon>Bacillati</taxon>
        <taxon>Actinomycetota</taxon>
        <taxon>Actinomycetes</taxon>
        <taxon>Kitasatosporales</taxon>
        <taxon>Streptomycetaceae</taxon>
        <taxon>Streptomyces</taxon>
    </lineage>
</organism>
<protein>
    <submittedName>
        <fullName evidence="1">Uncharacterized protein</fullName>
    </submittedName>
</protein>
<evidence type="ECO:0000313" key="2">
    <source>
        <dbReference type="Proteomes" id="UP001551584"/>
    </source>
</evidence>
<sequence>MALRSLTPTDRATTLADHNGLPHQRIDDCDGVVHVFTASLDHLDAWRALYGGQPTALPVGDGATVWTLTIRAHHLDIHVHALALAIEEPITPTQTAA</sequence>
<comment type="caution">
    <text evidence="1">The sequence shown here is derived from an EMBL/GenBank/DDBJ whole genome shotgun (WGS) entry which is preliminary data.</text>
</comment>
<dbReference type="RefSeq" id="WP_359273086.1">
    <property type="nucleotide sequence ID" value="NZ_JBEZNA010000034.1"/>
</dbReference>
<reference evidence="1 2" key="1">
    <citation type="submission" date="2024-06" db="EMBL/GenBank/DDBJ databases">
        <title>The Natural Products Discovery Center: Release of the First 8490 Sequenced Strains for Exploring Actinobacteria Biosynthetic Diversity.</title>
        <authorList>
            <person name="Kalkreuter E."/>
            <person name="Kautsar S.A."/>
            <person name="Yang D."/>
            <person name="Bader C.D."/>
            <person name="Teijaro C.N."/>
            <person name="Fluegel L."/>
            <person name="Davis C.M."/>
            <person name="Simpson J.R."/>
            <person name="Lauterbach L."/>
            <person name="Steele A.D."/>
            <person name="Gui C."/>
            <person name="Meng S."/>
            <person name="Li G."/>
            <person name="Viehrig K."/>
            <person name="Ye F."/>
            <person name="Su P."/>
            <person name="Kiefer A.F."/>
            <person name="Nichols A."/>
            <person name="Cepeda A.J."/>
            <person name="Yan W."/>
            <person name="Fan B."/>
            <person name="Jiang Y."/>
            <person name="Adhikari A."/>
            <person name="Zheng C.-J."/>
            <person name="Schuster L."/>
            <person name="Cowan T.M."/>
            <person name="Smanski M.J."/>
            <person name="Chevrette M.G."/>
            <person name="De Carvalho L.P.S."/>
            <person name="Shen B."/>
        </authorList>
    </citation>
    <scope>NUCLEOTIDE SEQUENCE [LARGE SCALE GENOMIC DNA]</scope>
    <source>
        <strain evidence="1 2">NPDC048117</strain>
    </source>
</reference>
<accession>A0ABV3ERD9</accession>
<name>A0ABV3ERD9_9ACTN</name>
<evidence type="ECO:0000313" key="1">
    <source>
        <dbReference type="EMBL" id="MEU9578770.1"/>
    </source>
</evidence>
<dbReference type="EMBL" id="JBEZNA010000034">
    <property type="protein sequence ID" value="MEU9578770.1"/>
    <property type="molecule type" value="Genomic_DNA"/>
</dbReference>
<gene>
    <name evidence="1" type="ORF">AB0D95_16160</name>
</gene>
<keyword evidence="2" id="KW-1185">Reference proteome</keyword>